<reference evidence="3" key="1">
    <citation type="submission" date="2017-12" db="EMBL/GenBank/DDBJ databases">
        <title>Genomic analysis of Paracoccus sp. CBA4604.</title>
        <authorList>
            <person name="Roh S.W."/>
            <person name="Kim J.Y."/>
            <person name="Kim J.S."/>
        </authorList>
    </citation>
    <scope>NUCLEOTIDE SEQUENCE [LARGE SCALE GENOMIC DNA]</scope>
    <source>
        <strain evidence="3">CBA4604</strain>
    </source>
</reference>
<proteinExistence type="predicted"/>
<evidence type="ECO:0000256" key="1">
    <source>
        <dbReference type="SAM" id="Phobius"/>
    </source>
</evidence>
<dbReference type="KEGG" id="paru:CYR75_07260"/>
<protein>
    <recommendedName>
        <fullName evidence="4">DUF4282 domain-containing protein</fullName>
    </recommendedName>
</protein>
<dbReference type="EMBL" id="CP025583">
    <property type="protein sequence ID" value="AUM74094.1"/>
    <property type="molecule type" value="Genomic_DNA"/>
</dbReference>
<keyword evidence="1" id="KW-1133">Transmembrane helix</keyword>
<dbReference type="Proteomes" id="UP000234882">
    <property type="component" value="Chromosome"/>
</dbReference>
<keyword evidence="1" id="KW-0472">Membrane</keyword>
<sequence>MQDFFIVWAEKLITVFVVVALIAVGGAGLFMMLSNTPEGGFFMGLMAMLFGALYVVIVAGVMFVAFGIYRNTLETNRLLAELLRR</sequence>
<accession>A0A2K9MER6</accession>
<keyword evidence="3" id="KW-1185">Reference proteome</keyword>
<feature type="transmembrane region" description="Helical" evidence="1">
    <location>
        <begin position="12"/>
        <end position="33"/>
    </location>
</feature>
<dbReference type="OrthoDB" id="7871282at2"/>
<evidence type="ECO:0008006" key="4">
    <source>
        <dbReference type="Google" id="ProtNLM"/>
    </source>
</evidence>
<feature type="transmembrane region" description="Helical" evidence="1">
    <location>
        <begin position="45"/>
        <end position="69"/>
    </location>
</feature>
<organism evidence="2 3">
    <name type="scientific">Paracoccus jeotgali</name>
    <dbReference type="NCBI Taxonomy" id="2065379"/>
    <lineage>
        <taxon>Bacteria</taxon>
        <taxon>Pseudomonadati</taxon>
        <taxon>Pseudomonadota</taxon>
        <taxon>Alphaproteobacteria</taxon>
        <taxon>Rhodobacterales</taxon>
        <taxon>Paracoccaceae</taxon>
        <taxon>Paracoccus</taxon>
    </lineage>
</organism>
<keyword evidence="1" id="KW-0812">Transmembrane</keyword>
<dbReference type="RefSeq" id="WP_101499442.1">
    <property type="nucleotide sequence ID" value="NZ_CP025583.1"/>
</dbReference>
<dbReference type="AlphaFoldDB" id="A0A2K9MER6"/>
<evidence type="ECO:0000313" key="2">
    <source>
        <dbReference type="EMBL" id="AUM74094.1"/>
    </source>
</evidence>
<name>A0A2K9MER6_9RHOB</name>
<gene>
    <name evidence="2" type="ORF">CYR75_07260</name>
</gene>
<evidence type="ECO:0000313" key="3">
    <source>
        <dbReference type="Proteomes" id="UP000234882"/>
    </source>
</evidence>